<dbReference type="InterPro" id="IPR001242">
    <property type="entry name" value="Condensation_dom"/>
</dbReference>
<evidence type="ECO:0000256" key="5">
    <source>
        <dbReference type="SAM" id="MobiDB-lite"/>
    </source>
</evidence>
<dbReference type="Pfam" id="PF02801">
    <property type="entry name" value="Ketoacyl-synt_C"/>
    <property type="match status" value="1"/>
</dbReference>
<reference evidence="8 9" key="1">
    <citation type="submission" date="2021-01" db="EMBL/GenBank/DDBJ databases">
        <title>Whole genome shotgun sequence of Catellatospora chokoriensis NBRC 107358.</title>
        <authorList>
            <person name="Komaki H."/>
            <person name="Tamura T."/>
        </authorList>
    </citation>
    <scope>NUCLEOTIDE SEQUENCE [LARGE SCALE GENOMIC DNA]</scope>
    <source>
        <strain evidence="8 9">NBRC 107358</strain>
    </source>
</reference>
<dbReference type="PROSITE" id="PS52004">
    <property type="entry name" value="KS3_2"/>
    <property type="match status" value="1"/>
</dbReference>
<dbReference type="InterPro" id="IPR024011">
    <property type="entry name" value="Biosynth_lucif-like_mOase_dom"/>
</dbReference>
<dbReference type="RefSeq" id="WP_191839542.1">
    <property type="nucleotide sequence ID" value="NZ_BAAALB010000007.1"/>
</dbReference>
<dbReference type="SUPFAM" id="SSF51679">
    <property type="entry name" value="Bacterial luciferase-like"/>
    <property type="match status" value="1"/>
</dbReference>
<dbReference type="InterPro" id="IPR023213">
    <property type="entry name" value="CAT-like_dom_sf"/>
</dbReference>
<evidence type="ECO:0000259" key="6">
    <source>
        <dbReference type="PROSITE" id="PS50075"/>
    </source>
</evidence>
<dbReference type="GO" id="GO:0044550">
    <property type="term" value="P:secondary metabolite biosynthetic process"/>
    <property type="evidence" value="ECO:0007669"/>
    <property type="project" value="TreeGrafter"/>
</dbReference>
<dbReference type="Gene3D" id="3.30.559.10">
    <property type="entry name" value="Chloramphenicol acetyltransferase-like domain"/>
    <property type="match status" value="2"/>
</dbReference>
<gene>
    <name evidence="8" type="ORF">Cch02nite_10840</name>
</gene>
<dbReference type="CDD" id="cd19531">
    <property type="entry name" value="LCL_NRPS-like"/>
    <property type="match status" value="2"/>
</dbReference>
<dbReference type="SUPFAM" id="SSF52151">
    <property type="entry name" value="FabD/lysophospholipase-like"/>
    <property type="match status" value="1"/>
</dbReference>
<protein>
    <recommendedName>
        <fullName evidence="10">Amino acid adenylation domain-containing protein/natural product biosynthesis luciferase-like monooxygenase domain-containing protein</fullName>
    </recommendedName>
</protein>
<dbReference type="SUPFAM" id="SSF53901">
    <property type="entry name" value="Thiolase-like"/>
    <property type="match status" value="1"/>
</dbReference>
<dbReference type="InterPro" id="IPR016036">
    <property type="entry name" value="Malonyl_transacylase_ACP-bd"/>
</dbReference>
<dbReference type="GO" id="GO:0043041">
    <property type="term" value="P:amino acid activation for nonribosomal peptide biosynthetic process"/>
    <property type="evidence" value="ECO:0007669"/>
    <property type="project" value="TreeGrafter"/>
</dbReference>
<dbReference type="Gene3D" id="3.30.559.30">
    <property type="entry name" value="Nonribosomal peptide synthetase, condensation domain"/>
    <property type="match status" value="2"/>
</dbReference>
<dbReference type="InterPro" id="IPR045851">
    <property type="entry name" value="AMP-bd_C_sf"/>
</dbReference>
<dbReference type="Proteomes" id="UP000619293">
    <property type="component" value="Unassembled WGS sequence"/>
</dbReference>
<dbReference type="PROSITE" id="PS00606">
    <property type="entry name" value="KS3_1"/>
    <property type="match status" value="1"/>
</dbReference>
<dbReference type="Gene3D" id="3.20.20.30">
    <property type="entry name" value="Luciferase-like domain"/>
    <property type="match status" value="1"/>
</dbReference>
<dbReference type="SMART" id="SM01294">
    <property type="entry name" value="PKS_PP_betabranch"/>
    <property type="match status" value="1"/>
</dbReference>
<dbReference type="InterPro" id="IPR020806">
    <property type="entry name" value="PKS_PP-bd"/>
</dbReference>
<dbReference type="InterPro" id="IPR032821">
    <property type="entry name" value="PKS_assoc"/>
</dbReference>
<dbReference type="InterPro" id="IPR018201">
    <property type="entry name" value="Ketoacyl_synth_AS"/>
</dbReference>
<evidence type="ECO:0000256" key="3">
    <source>
        <dbReference type="ARBA" id="ARBA00022553"/>
    </source>
</evidence>
<dbReference type="Pfam" id="PF00698">
    <property type="entry name" value="Acyl_transf_1"/>
    <property type="match status" value="1"/>
</dbReference>
<dbReference type="InterPro" id="IPR016039">
    <property type="entry name" value="Thiolase-like"/>
</dbReference>
<dbReference type="SMART" id="SM00827">
    <property type="entry name" value="PKS_AT"/>
    <property type="match status" value="1"/>
</dbReference>
<dbReference type="InterPro" id="IPR011251">
    <property type="entry name" value="Luciferase-like_dom"/>
</dbReference>
<dbReference type="InterPro" id="IPR020845">
    <property type="entry name" value="AMP-binding_CS"/>
</dbReference>
<dbReference type="InterPro" id="IPR016035">
    <property type="entry name" value="Acyl_Trfase/lysoPLipase"/>
</dbReference>
<feature type="region of interest" description="Disordered" evidence="5">
    <location>
        <begin position="2918"/>
        <end position="2937"/>
    </location>
</feature>
<keyword evidence="4" id="KW-0808">Transferase</keyword>
<dbReference type="PROSITE" id="PS00455">
    <property type="entry name" value="AMP_BINDING"/>
    <property type="match status" value="1"/>
</dbReference>
<dbReference type="InterPro" id="IPR014031">
    <property type="entry name" value="Ketoacyl_synth_C"/>
</dbReference>
<dbReference type="SUPFAM" id="SSF52777">
    <property type="entry name" value="CoA-dependent acyltransferases"/>
    <property type="match status" value="4"/>
</dbReference>
<dbReference type="Pfam" id="PF00296">
    <property type="entry name" value="Bac_luciferase"/>
    <property type="match status" value="1"/>
</dbReference>
<dbReference type="InterPro" id="IPR036661">
    <property type="entry name" value="Luciferase-like_sf"/>
</dbReference>
<keyword evidence="9" id="KW-1185">Reference proteome</keyword>
<dbReference type="PROSITE" id="PS50075">
    <property type="entry name" value="CARRIER"/>
    <property type="match status" value="3"/>
</dbReference>
<accession>A0A8J3NP39</accession>
<name>A0A8J3NP39_9ACTN</name>
<keyword evidence="3" id="KW-0597">Phosphoprotein</keyword>
<dbReference type="Gene3D" id="3.40.50.12780">
    <property type="entry name" value="N-terminal domain of ligase-like"/>
    <property type="match status" value="2"/>
</dbReference>
<dbReference type="PANTHER" id="PTHR45527">
    <property type="entry name" value="NONRIBOSOMAL PEPTIDE SYNTHETASE"/>
    <property type="match status" value="1"/>
</dbReference>
<dbReference type="PROSITE" id="PS00012">
    <property type="entry name" value="PHOSPHOPANTETHEINE"/>
    <property type="match status" value="1"/>
</dbReference>
<dbReference type="InterPro" id="IPR014043">
    <property type="entry name" value="Acyl_transferase_dom"/>
</dbReference>
<dbReference type="SMART" id="SM00823">
    <property type="entry name" value="PKS_PP"/>
    <property type="match status" value="3"/>
</dbReference>
<dbReference type="Gene3D" id="3.30.70.3290">
    <property type="match status" value="1"/>
</dbReference>
<dbReference type="SUPFAM" id="SSF47336">
    <property type="entry name" value="ACP-like"/>
    <property type="match status" value="3"/>
</dbReference>
<dbReference type="NCBIfam" id="TIGR04020">
    <property type="entry name" value="seco_metab_LLM"/>
    <property type="match status" value="1"/>
</dbReference>
<dbReference type="Pfam" id="PF00550">
    <property type="entry name" value="PP-binding"/>
    <property type="match status" value="3"/>
</dbReference>
<dbReference type="EMBL" id="BONG01000005">
    <property type="protein sequence ID" value="GIF87640.1"/>
    <property type="molecule type" value="Genomic_DNA"/>
</dbReference>
<dbReference type="GO" id="GO:0005737">
    <property type="term" value="C:cytoplasm"/>
    <property type="evidence" value="ECO:0007669"/>
    <property type="project" value="TreeGrafter"/>
</dbReference>
<dbReference type="InterPro" id="IPR020841">
    <property type="entry name" value="PKS_Beta-ketoAc_synthase_dom"/>
</dbReference>
<dbReference type="Gene3D" id="3.30.300.30">
    <property type="match status" value="2"/>
</dbReference>
<evidence type="ECO:0000259" key="7">
    <source>
        <dbReference type="PROSITE" id="PS52004"/>
    </source>
</evidence>
<dbReference type="CDD" id="cd00833">
    <property type="entry name" value="PKS"/>
    <property type="match status" value="1"/>
</dbReference>
<proteinExistence type="predicted"/>
<feature type="domain" description="Carrier" evidence="6">
    <location>
        <begin position="2931"/>
        <end position="3009"/>
    </location>
</feature>
<evidence type="ECO:0000313" key="8">
    <source>
        <dbReference type="EMBL" id="GIF87640.1"/>
    </source>
</evidence>
<dbReference type="GO" id="GO:0031177">
    <property type="term" value="F:phosphopantetheine binding"/>
    <property type="evidence" value="ECO:0007669"/>
    <property type="project" value="InterPro"/>
</dbReference>
<dbReference type="Gene3D" id="3.40.366.10">
    <property type="entry name" value="Malonyl-Coenzyme A Acyl Carrier Protein, domain 2"/>
    <property type="match status" value="1"/>
</dbReference>
<dbReference type="Pfam" id="PF00109">
    <property type="entry name" value="ketoacyl-synt"/>
    <property type="match status" value="1"/>
</dbReference>
<evidence type="ECO:0000256" key="1">
    <source>
        <dbReference type="ARBA" id="ARBA00001957"/>
    </source>
</evidence>
<feature type="domain" description="Ketosynthase family 3 (KS3)" evidence="7">
    <location>
        <begin position="631"/>
        <end position="1057"/>
    </location>
</feature>
<dbReference type="Gene3D" id="1.10.1200.10">
    <property type="entry name" value="ACP-like"/>
    <property type="match status" value="3"/>
</dbReference>
<dbReference type="Pfam" id="PF16197">
    <property type="entry name" value="KAsynt_C_assoc"/>
    <property type="match status" value="1"/>
</dbReference>
<comment type="caution">
    <text evidence="8">The sequence shown here is derived from an EMBL/GenBank/DDBJ whole genome shotgun (WGS) entry which is preliminary data.</text>
</comment>
<dbReference type="Pfam" id="PF00668">
    <property type="entry name" value="Condensation"/>
    <property type="match status" value="2"/>
</dbReference>
<dbReference type="SUPFAM" id="SSF56801">
    <property type="entry name" value="Acetyl-CoA synthetase-like"/>
    <property type="match status" value="2"/>
</dbReference>
<feature type="domain" description="Carrier" evidence="6">
    <location>
        <begin position="1482"/>
        <end position="1557"/>
    </location>
</feature>
<dbReference type="GO" id="GO:0006633">
    <property type="term" value="P:fatty acid biosynthetic process"/>
    <property type="evidence" value="ECO:0007669"/>
    <property type="project" value="InterPro"/>
</dbReference>
<dbReference type="PANTHER" id="PTHR45527:SF1">
    <property type="entry name" value="FATTY ACID SYNTHASE"/>
    <property type="match status" value="1"/>
</dbReference>
<dbReference type="InterPro" id="IPR042099">
    <property type="entry name" value="ANL_N_sf"/>
</dbReference>
<dbReference type="SMART" id="SM00825">
    <property type="entry name" value="PKS_KS"/>
    <property type="match status" value="1"/>
</dbReference>
<evidence type="ECO:0008006" key="10">
    <source>
        <dbReference type="Google" id="ProtNLM"/>
    </source>
</evidence>
<organism evidence="8 9">
    <name type="scientific">Catellatospora chokoriensis</name>
    <dbReference type="NCBI Taxonomy" id="310353"/>
    <lineage>
        <taxon>Bacteria</taxon>
        <taxon>Bacillati</taxon>
        <taxon>Actinomycetota</taxon>
        <taxon>Actinomycetes</taxon>
        <taxon>Micromonosporales</taxon>
        <taxon>Micromonosporaceae</taxon>
        <taxon>Catellatospora</taxon>
    </lineage>
</organism>
<sequence length="3412" mass="360285">MTLAISNGGPLPDDPDHPATLGEALLRSARCFPEAGLYVEPDCFLAYPDLLAAAGRVLTGLRTAGARPGDYAVLRLDDDEYFPVFWGCVLAGVVPVTAGPPASYEQPNPALDALRHAWEKLGRPMVIGGRSDLPGLGGLLPSGCLVDAARLLAAEAGEPDLSAGPDDVAMVQLSSGSTGVPKLVQITHRGVSEYAVGARVLLDIAPGDVLLNWLPLDHVAGLMLYHLGGVFLGASSVQAATELVLADPLRWLDLLERCQATHGWAPNFAYRMVTDALGRVPSRHWDLSRVRRLVSGGEQCTPDTFAAFVAATAEFGVTAQVMTPGWGMSETCTGITFCSYGDPLCTQGQYLSVGPPAPGAVLRVVGDDGTILQEGEVGRLQVSSARVTPGYLADPEADEAAFPEPGWLDTGDLAYLRGGWLTVTSRAKDLVIINGHNYPCHEIEAAALEVAGIAERLVAACGVPDERTGTEHLVVFYAPVEGADHARVAADVTTAVAARLRLPVARVVAVAAADFPRTSAGKIQRSRLRQRFLDRAGQATAPAVREAVLSALSGFVDGPVDPRRPFAELGLGSVQLVQVRAQLEQALGRPVGQTSLFDHPTAEALAEHLADADADAGAAAAPGVADTPGPDRRIAVVGMAGRFPGAPDVDRYWANLCAGVATVRRFDAEELIAAGVAEDTARDPRFVGASGALDDVTGFDADVFGISAREAELLDPQHRLFLETCLHALEHAGMAGSAPARTGLYAGSGMNLYPHHTYLRNQLAAAVGSADPAASVGAALGNQPDFLATRVAYRLGMTGPAVNVQTACSTSLVAVHLAVQALLTGEVEVALAGAAAVHVPQVTGYHYSPDSILSPEGTCRPFDSDAAGTVGGNGVAVVVLKPLAAALADGDTIHAMLLATAINNDGAGKIGFTAPSIAGQAEVIGTALRRAGVAASSVGYIEAHGTGTVLGDPIEFEALSRAYPTGSRHLGSVKANIGHLDSCAGMAGLIKAIMVVRDGIIPPQLNFTRANPAIDLAGRGFRIATEPTAWPAGPTPRRAGVSAVGVGGTNAHVIVEQPPPTAPLRGGEAPGLLPLSAADPTALNELISAYPDSLAGVRHADAVHTAATGRRHHRHRAVALGATTSELAAQLRRPGLLVRGHVPVAGPGPLAFGFPGQGGTLTNAAALAARFTAFAGPWSLLPADLTARVRAGDRGTDVVQPALVAAGLGMWQLLRSWGVEPAYMVGHSVGELTALAAAGALTAAGAVMLAGRRGRLMRELMPPGAMAALFASREEVQALMAATPGLELAAVNGPGQFVVAGPEAAVESVAARGLRLRRLPVDRAFHTAAVEHMLADLRDVLRRMHLRPIGTPFVSTLDGQLREPGWTPDVDYLCEQARRPVLFDQAVAALATAGCATAVATGPGAMPTAAGGPVAWVAAQSGDGEPVAGLWQALAELYCRGADVDWPRVTRHSGGRRVPLPRYPFQRRTHWTGEPVAEPAGAAVTDRVRAMTAASLGMPAEQVGPDDSFLGLGADSLLLVSLARQMQDAFGVRIPVRELFGQLDTPARLAAAVAARAATTAVSVPPSRDLAPDLAGAAPDRVHVAGSPPAEPTPAAGQPPSAEGSAADQVLAEVVRQQLDLMRRQLDLLGAASADPAPSAVAAKPIAAVTAGADVLAGSAGPEPYASAATNSVADVDISLYFFGDYTGSAGPAAYRMILDAARFADQHGLHAVWIPERHFHSFGGLFPNPSVLAAAIAARTERIRINAGSVVLPLHHPIRVAEEWSVVDNLSGGRIGLGVASGWHADDFVFHPEHYGRHKQVMWDHLDTILALWRGEAVPSRSGSGDQVAVRLFPRPVQAEPPLFTAVVGNPDSYRQAARRGVGIVTNLMTQDLARLADNIALYRDTRAEHGLDPAGGRVVLLLHTYLGDDLDTVREQAFEPFCAYLRSSLSLLGQVANSLGMNIDPGADDDDVRFVLSRAYQRYCDERALIGTVDSSRRVLEAALAAGVDEVAAFVDFGLPAELVTAGLPSLDRLRRTARRPAAASSRGEPQGEAVVAERAPLSAGQHRLWLTEQLEPGQPAYNEAAAIRLDGPLDPAVLQAALADVVARHAPLRTRYRLAGELPVQEVLSQVPVDLPVVDCAAQEAVAVRDALARESGRVFDLAESPVFAFTLLRFGPTRHVLVMSFHHIAMDGRSYAVLAGDMSACYRARLGQAAAPAPLPTTYPRYAREVAADPAAREAALDYWRQRLAAAPAPINVPGDRRRPPRPSAAGHSVFHELPAELTTAVRQAGRTHQVTAFTVLLSAFAVAVSRMSGQHDLVIGTGVTNRSDQTADLIGFFVDTVPMRVDVDAGQTFAALLGQVQRDAADAYTHLLPFDQLVAALAPGREPGRHPFFDIVVEYETGGALAFDLPGVTATVLDAGLDKAPADLVLYLTHGATVRCHVEYRIDVLDEPTVRRLLALFEQILAAAVDTASLPLRELPAARSVLAGPVTDPVDEQLGDLFLRQAERSPGAVAVVDGATRWTYDRLRSRARELAKELDVQAGEIVAVALPRSPELIAAQLAVLLSDCAFLPLDPAEPSARLRDLVARSGARVTVTGAGVIRTDAAPRRIADGAAWCVYTSGSTGQPKAVVVPHRAAVNTVRWHVRELGLSPADRVAHGLALGFDANLAEIYPALAAGATVHLVPDEVRADPATLTDWWAEHRITTAFLTTPVAELLFTRRQAVAVRTLVVGGSRLRRRPPAGFGARVLNAYGPTENAIVTSAGTVAVDATGPIDIGRPVDNVIVHLCDRDGIPVVPGAVGELWVSGRNLALGYLDDPDHASFRDGRYRTGDLARWRTDGTLEYVGRIDDQVKIAGHRVEPAEVSAMLAGVPGVEQAVVVARHDHSDPYLAAYVVGADPRPAVAGLLPGYLIPRSWTFLDALPLNGTGKVDVAALPAPPRTEAGPAPRTDAERRVHDSWCAELGLDQVPTDVNFYQAGGDSLAAMRVANRLGMAVHTVLRADSVRDLAARLEPQEVAPATHQQEQMWRRQLRAPDPAAVHIALRLNVTGPLDVPALRQALDLVVSRHAPLRTWLVERDGSLLQQVHAHRTLAVPVVEVAEGDVAEWCVRQGRARFSEPPLLRAAVARVAEQEWVVLLTVHHLAADGWSMLKLTEELENGYRSFAQGQEPAPPALPSTYPQYARVQRAAGVDSALLGYWRERLAGAPPRLLLPTDRPRPAHTTQGAEFDFTVSAELTARLRELAKSLGTGLFAVLAAGYATLLSRRIGSDDIVLATPYAHRDSTDVEPLVGLFSSTIPIRLRPASGRPFDELVREADTALAEALRHQPLYLPQLYRQFDPSWSSGLPSPVGDMLFAWNPPLPGLDLWGLEVRLADQPLACARRDLAVVLSPDGDGLRGAVEYAIDLFDVATIEAFCAEYTEIVDRMTR</sequence>
<evidence type="ECO:0000256" key="4">
    <source>
        <dbReference type="ARBA" id="ARBA00022679"/>
    </source>
</evidence>
<dbReference type="InterPro" id="IPR009081">
    <property type="entry name" value="PP-bd_ACP"/>
</dbReference>
<comment type="cofactor">
    <cofactor evidence="1">
        <name>pantetheine 4'-phosphate</name>
        <dbReference type="ChEBI" id="CHEBI:47942"/>
    </cofactor>
</comment>
<dbReference type="InterPro" id="IPR006162">
    <property type="entry name" value="Ppantetheine_attach_site"/>
</dbReference>
<evidence type="ECO:0000313" key="9">
    <source>
        <dbReference type="Proteomes" id="UP000619293"/>
    </source>
</evidence>
<dbReference type="GO" id="GO:0004315">
    <property type="term" value="F:3-oxoacyl-[acyl-carrier-protein] synthase activity"/>
    <property type="evidence" value="ECO:0007669"/>
    <property type="project" value="InterPro"/>
</dbReference>
<dbReference type="InterPro" id="IPR036736">
    <property type="entry name" value="ACP-like_sf"/>
</dbReference>
<dbReference type="CDD" id="cd05930">
    <property type="entry name" value="A_NRPS"/>
    <property type="match status" value="1"/>
</dbReference>
<dbReference type="InterPro" id="IPR014030">
    <property type="entry name" value="Ketoacyl_synth_N"/>
</dbReference>
<dbReference type="GO" id="GO:0016705">
    <property type="term" value="F:oxidoreductase activity, acting on paired donors, with incorporation or reduction of molecular oxygen"/>
    <property type="evidence" value="ECO:0007669"/>
    <property type="project" value="InterPro"/>
</dbReference>
<evidence type="ECO:0000256" key="2">
    <source>
        <dbReference type="ARBA" id="ARBA00022450"/>
    </source>
</evidence>
<dbReference type="Pfam" id="PF00501">
    <property type="entry name" value="AMP-binding"/>
    <property type="match status" value="3"/>
</dbReference>
<keyword evidence="2" id="KW-0596">Phosphopantetheine</keyword>
<dbReference type="Gene3D" id="3.40.47.10">
    <property type="match status" value="1"/>
</dbReference>
<dbReference type="InterPro" id="IPR000873">
    <property type="entry name" value="AMP-dep_synth/lig_dom"/>
</dbReference>
<dbReference type="SUPFAM" id="SSF55048">
    <property type="entry name" value="Probable ACP-binding domain of malonyl-CoA ACP transacylase"/>
    <property type="match status" value="1"/>
</dbReference>
<feature type="region of interest" description="Disordered" evidence="5">
    <location>
        <begin position="1579"/>
        <end position="1607"/>
    </location>
</feature>
<feature type="domain" description="Carrier" evidence="6">
    <location>
        <begin position="538"/>
        <end position="613"/>
    </location>
</feature>
<dbReference type="InterPro" id="IPR001227">
    <property type="entry name" value="Ac_transferase_dom_sf"/>
</dbReference>